<evidence type="ECO:0000256" key="1">
    <source>
        <dbReference type="ARBA" id="ARBA00010790"/>
    </source>
</evidence>
<sequence>MYETDSTIVQSLTQKGLQVTKDSKQNVYKIKCDVVIVGSGCGGGVAAAVLASAGQKVVVIEKGNYFTPKDYSLLE</sequence>
<dbReference type="GO" id="GO:0016491">
    <property type="term" value="F:oxidoreductase activity"/>
    <property type="evidence" value="ECO:0007669"/>
    <property type="project" value="UniProtKB-KW"/>
</dbReference>
<evidence type="ECO:0000256" key="4">
    <source>
        <dbReference type="ARBA" id="ARBA00023002"/>
    </source>
</evidence>
<keyword evidence="3" id="KW-0274">FAD</keyword>
<dbReference type="SUPFAM" id="SSF51905">
    <property type="entry name" value="FAD/NAD(P)-binding domain"/>
    <property type="match status" value="1"/>
</dbReference>
<dbReference type="InterPro" id="IPR003953">
    <property type="entry name" value="FAD-dep_OxRdtase_2_FAD-bd"/>
</dbReference>
<feature type="domain" description="FAD-dependent oxidoreductase 2 FAD-binding" evidence="5">
    <location>
        <begin position="33"/>
        <end position="66"/>
    </location>
</feature>
<dbReference type="InterPro" id="IPR036188">
    <property type="entry name" value="FAD/NAD-bd_sf"/>
</dbReference>
<evidence type="ECO:0000259" key="5">
    <source>
        <dbReference type="Pfam" id="PF00890"/>
    </source>
</evidence>
<dbReference type="Proteomes" id="UP000027120">
    <property type="component" value="Unassembled WGS sequence"/>
</dbReference>
<reference evidence="6 7" key="1">
    <citation type="submission" date="2014-04" db="EMBL/GenBank/DDBJ databases">
        <authorList>
            <consortium name="International Citrus Genome Consortium"/>
            <person name="Gmitter F."/>
            <person name="Chen C."/>
            <person name="Farmerie W."/>
            <person name="Harkins T."/>
            <person name="Desany B."/>
            <person name="Mohiuddin M."/>
            <person name="Kodira C."/>
            <person name="Borodovsky M."/>
            <person name="Lomsadze A."/>
            <person name="Burns P."/>
            <person name="Jenkins J."/>
            <person name="Prochnik S."/>
            <person name="Shu S."/>
            <person name="Chapman J."/>
            <person name="Pitluck S."/>
            <person name="Schmutz J."/>
            <person name="Rokhsar D."/>
        </authorList>
    </citation>
    <scope>NUCLEOTIDE SEQUENCE</scope>
</reference>
<gene>
    <name evidence="6" type="ORF">CISIN_1g0334192mg</name>
</gene>
<dbReference type="PANTHER" id="PTHR46056">
    <property type="entry name" value="LONG-CHAIN-ALCOHOL OXIDASE"/>
    <property type="match status" value="1"/>
</dbReference>
<keyword evidence="4" id="KW-0560">Oxidoreductase</keyword>
<keyword evidence="7" id="KW-1185">Reference proteome</keyword>
<dbReference type="EMBL" id="KK785001">
    <property type="protein sequence ID" value="KDO54066.1"/>
    <property type="molecule type" value="Genomic_DNA"/>
</dbReference>
<dbReference type="Gene3D" id="3.50.50.60">
    <property type="entry name" value="FAD/NAD(P)-binding domain"/>
    <property type="match status" value="1"/>
</dbReference>
<dbReference type="Pfam" id="PF00890">
    <property type="entry name" value="FAD_binding_2"/>
    <property type="match status" value="1"/>
</dbReference>
<dbReference type="PANTHER" id="PTHR46056:SF10">
    <property type="entry name" value="LONG-CHAIN-ALCOHOL OXIDASE FAO3"/>
    <property type="match status" value="1"/>
</dbReference>
<evidence type="ECO:0000313" key="6">
    <source>
        <dbReference type="EMBL" id="KDO54066.1"/>
    </source>
</evidence>
<feature type="non-terminal residue" evidence="6">
    <location>
        <position position="75"/>
    </location>
</feature>
<organism evidence="6 7">
    <name type="scientific">Citrus sinensis</name>
    <name type="common">Sweet orange</name>
    <name type="synonym">Citrus aurantium var. sinensis</name>
    <dbReference type="NCBI Taxonomy" id="2711"/>
    <lineage>
        <taxon>Eukaryota</taxon>
        <taxon>Viridiplantae</taxon>
        <taxon>Streptophyta</taxon>
        <taxon>Embryophyta</taxon>
        <taxon>Tracheophyta</taxon>
        <taxon>Spermatophyta</taxon>
        <taxon>Magnoliopsida</taxon>
        <taxon>eudicotyledons</taxon>
        <taxon>Gunneridae</taxon>
        <taxon>Pentapetalae</taxon>
        <taxon>rosids</taxon>
        <taxon>malvids</taxon>
        <taxon>Sapindales</taxon>
        <taxon>Rutaceae</taxon>
        <taxon>Aurantioideae</taxon>
        <taxon>Citrus</taxon>
    </lineage>
</organism>
<protein>
    <recommendedName>
        <fullName evidence="5">FAD-dependent oxidoreductase 2 FAD-binding domain-containing protein</fullName>
    </recommendedName>
</protein>
<accession>A0A067ET25</accession>
<evidence type="ECO:0000256" key="2">
    <source>
        <dbReference type="ARBA" id="ARBA00022630"/>
    </source>
</evidence>
<dbReference type="STRING" id="2711.A0A067ET25"/>
<name>A0A067ET25_CITSI</name>
<evidence type="ECO:0000256" key="3">
    <source>
        <dbReference type="ARBA" id="ARBA00022827"/>
    </source>
</evidence>
<comment type="similarity">
    <text evidence="1">Belongs to the GMC oxidoreductase family.</text>
</comment>
<evidence type="ECO:0000313" key="7">
    <source>
        <dbReference type="Proteomes" id="UP000027120"/>
    </source>
</evidence>
<keyword evidence="2" id="KW-0285">Flavoprotein</keyword>
<dbReference type="AlphaFoldDB" id="A0A067ET25"/>
<proteinExistence type="inferred from homology"/>